<sequence length="31" mass="3208">MDRCRLGLTRNITGIGGDLGATQTDTGTVTL</sequence>
<protein>
    <submittedName>
        <fullName evidence="1">Uncharacterized protein</fullName>
    </submittedName>
</protein>
<reference evidence="1 2" key="1">
    <citation type="submission" date="2017-06" db="EMBL/GenBank/DDBJ databases">
        <authorList>
            <person name="Kim H.J."/>
            <person name="Triplett B.A."/>
        </authorList>
    </citation>
    <scope>NUCLEOTIDE SEQUENCE [LARGE SCALE GENOMIC DNA]</scope>
    <source>
        <strain evidence="1">FRACA_ARgP5</strain>
    </source>
</reference>
<evidence type="ECO:0000313" key="2">
    <source>
        <dbReference type="Proteomes" id="UP000234331"/>
    </source>
</evidence>
<dbReference type="Proteomes" id="UP000234331">
    <property type="component" value="Unassembled WGS sequence"/>
</dbReference>
<name>A0A2I2KQB5_9ACTN</name>
<keyword evidence="2" id="KW-1185">Reference proteome</keyword>
<proteinExistence type="predicted"/>
<evidence type="ECO:0000313" key="1">
    <source>
        <dbReference type="EMBL" id="SNQ47857.1"/>
    </source>
</evidence>
<organism evidence="1 2">
    <name type="scientific">Frankia canadensis</name>
    <dbReference type="NCBI Taxonomy" id="1836972"/>
    <lineage>
        <taxon>Bacteria</taxon>
        <taxon>Bacillati</taxon>
        <taxon>Actinomycetota</taxon>
        <taxon>Actinomycetes</taxon>
        <taxon>Frankiales</taxon>
        <taxon>Frankiaceae</taxon>
        <taxon>Frankia</taxon>
    </lineage>
</organism>
<dbReference type="AlphaFoldDB" id="A0A2I2KQB5"/>
<gene>
    <name evidence="1" type="ORF">FRACA_2040004</name>
</gene>
<dbReference type="EMBL" id="FZMO01000118">
    <property type="protein sequence ID" value="SNQ47857.1"/>
    <property type="molecule type" value="Genomic_DNA"/>
</dbReference>
<accession>A0A2I2KQB5</accession>